<dbReference type="SUPFAM" id="SSF46785">
    <property type="entry name" value="Winged helix' DNA-binding domain"/>
    <property type="match status" value="1"/>
</dbReference>
<dbReference type="PANTHER" id="PTHR46577:SF1">
    <property type="entry name" value="HTH-TYPE TRANSCRIPTIONAL REGULATORY PROTEIN GABR"/>
    <property type="match status" value="1"/>
</dbReference>
<dbReference type="InterPro" id="IPR015421">
    <property type="entry name" value="PyrdxlP-dep_Trfase_major"/>
</dbReference>
<dbReference type="GO" id="GO:0030170">
    <property type="term" value="F:pyridoxal phosphate binding"/>
    <property type="evidence" value="ECO:0007669"/>
    <property type="project" value="InterPro"/>
</dbReference>
<dbReference type="Proteomes" id="UP000263993">
    <property type="component" value="Unassembled WGS sequence"/>
</dbReference>
<evidence type="ECO:0000256" key="6">
    <source>
        <dbReference type="SAM" id="MobiDB-lite"/>
    </source>
</evidence>
<sequence>MGSRKTSLMRPPAPSKTVMEAASPKHAANDAEPGSSLSWIPSNLNLTLPPYLALIAALEEDVRKGILPHGTQLPPHRALALQLGLSLSTVSKAYREANARGIVTGRVGQGTFVARRAASDMESRAGRTANFSVNLAPDVGQMEKLRMAMAEIMRSGDIDRLFAYDAGQGLREHCAVLAEWIATPGFRPSPDLLLATNGAQHGLDLALSILCKPNDTILVEQLTYVGFKALASLHRYSLTPVEMDAEGMVPEALDQKLQQSGARVVYAMPTLHTPTSRTMDAQRRQRIADVLVKHDAMLIEDDVYAFLINPKPDPIAGLIPDRTIYLASLSKVFELGFRAGIAVVPAALLERARLAMRASAWSATPLLFELSRKLILSGELEDVVVSLRKETRRRADLFRNFFPEQELPQERTLAGYHVWMDIPDGWTADELFFVARNHGILLTPPGSAAVDQNGERGVRVCLGACAARELDAGLGALRQILSRPPRSAFSVA</sequence>
<evidence type="ECO:0000313" key="9">
    <source>
        <dbReference type="Proteomes" id="UP000263993"/>
    </source>
</evidence>
<keyword evidence="5" id="KW-0804">Transcription</keyword>
<dbReference type="OrthoDB" id="9804020at2"/>
<dbReference type="EMBL" id="QRGO01000001">
    <property type="protein sequence ID" value="RDV04669.1"/>
    <property type="molecule type" value="Genomic_DNA"/>
</dbReference>
<dbReference type="InterPro" id="IPR036388">
    <property type="entry name" value="WH-like_DNA-bd_sf"/>
</dbReference>
<dbReference type="PANTHER" id="PTHR46577">
    <property type="entry name" value="HTH-TYPE TRANSCRIPTIONAL REGULATORY PROTEIN GABR"/>
    <property type="match status" value="1"/>
</dbReference>
<dbReference type="GO" id="GO:0003677">
    <property type="term" value="F:DNA binding"/>
    <property type="evidence" value="ECO:0007669"/>
    <property type="project" value="UniProtKB-KW"/>
</dbReference>
<dbReference type="InterPro" id="IPR015424">
    <property type="entry name" value="PyrdxlP-dep_Trfase"/>
</dbReference>
<dbReference type="CDD" id="cd00609">
    <property type="entry name" value="AAT_like"/>
    <property type="match status" value="1"/>
</dbReference>
<comment type="similarity">
    <text evidence="1">In the C-terminal section; belongs to the class-I pyridoxal-phosphate-dependent aminotransferase family.</text>
</comment>
<dbReference type="CDD" id="cd07377">
    <property type="entry name" value="WHTH_GntR"/>
    <property type="match status" value="1"/>
</dbReference>
<feature type="region of interest" description="Disordered" evidence="6">
    <location>
        <begin position="1"/>
        <end position="34"/>
    </location>
</feature>
<dbReference type="Gene3D" id="3.90.1150.10">
    <property type="entry name" value="Aspartate Aminotransferase, domain 1"/>
    <property type="match status" value="1"/>
</dbReference>
<dbReference type="PROSITE" id="PS50949">
    <property type="entry name" value="HTH_GNTR"/>
    <property type="match status" value="1"/>
</dbReference>
<dbReference type="Gene3D" id="3.40.640.10">
    <property type="entry name" value="Type I PLP-dependent aspartate aminotransferase-like (Major domain)"/>
    <property type="match status" value="1"/>
</dbReference>
<proteinExistence type="inferred from homology"/>
<gene>
    <name evidence="8" type="ORF">DXH78_08895</name>
</gene>
<dbReference type="Pfam" id="PF00392">
    <property type="entry name" value="GntR"/>
    <property type="match status" value="1"/>
</dbReference>
<keyword evidence="3" id="KW-0805">Transcription regulation</keyword>
<accession>A0A371BAN1</accession>
<dbReference type="Gene3D" id="1.10.10.10">
    <property type="entry name" value="Winged helix-like DNA-binding domain superfamily/Winged helix DNA-binding domain"/>
    <property type="match status" value="1"/>
</dbReference>
<evidence type="ECO:0000256" key="3">
    <source>
        <dbReference type="ARBA" id="ARBA00023015"/>
    </source>
</evidence>
<comment type="caution">
    <text evidence="8">The sequence shown here is derived from an EMBL/GenBank/DDBJ whole genome shotgun (WGS) entry which is preliminary data.</text>
</comment>
<keyword evidence="4" id="KW-0238">DNA-binding</keyword>
<dbReference type="GO" id="GO:0003700">
    <property type="term" value="F:DNA-binding transcription factor activity"/>
    <property type="evidence" value="ECO:0007669"/>
    <property type="project" value="InterPro"/>
</dbReference>
<dbReference type="InterPro" id="IPR015422">
    <property type="entry name" value="PyrdxlP-dep_Trfase_small"/>
</dbReference>
<dbReference type="SMART" id="SM00345">
    <property type="entry name" value="HTH_GNTR"/>
    <property type="match status" value="1"/>
</dbReference>
<dbReference type="AlphaFoldDB" id="A0A371BAN1"/>
<evidence type="ECO:0000259" key="7">
    <source>
        <dbReference type="PROSITE" id="PS50949"/>
    </source>
</evidence>
<organism evidence="8 9">
    <name type="scientific">Undibacter mobilis</name>
    <dbReference type="NCBI Taxonomy" id="2292256"/>
    <lineage>
        <taxon>Bacteria</taxon>
        <taxon>Pseudomonadati</taxon>
        <taxon>Pseudomonadota</taxon>
        <taxon>Alphaproteobacteria</taxon>
        <taxon>Hyphomicrobiales</taxon>
        <taxon>Nitrobacteraceae</taxon>
        <taxon>Undibacter</taxon>
    </lineage>
</organism>
<keyword evidence="9" id="KW-1185">Reference proteome</keyword>
<dbReference type="InterPro" id="IPR004839">
    <property type="entry name" value="Aminotransferase_I/II_large"/>
</dbReference>
<dbReference type="Pfam" id="PF00155">
    <property type="entry name" value="Aminotran_1_2"/>
    <property type="match status" value="1"/>
</dbReference>
<dbReference type="GO" id="GO:0008483">
    <property type="term" value="F:transaminase activity"/>
    <property type="evidence" value="ECO:0007669"/>
    <property type="project" value="UniProtKB-KW"/>
</dbReference>
<evidence type="ECO:0000256" key="5">
    <source>
        <dbReference type="ARBA" id="ARBA00023163"/>
    </source>
</evidence>
<dbReference type="InterPro" id="IPR036390">
    <property type="entry name" value="WH_DNA-bd_sf"/>
</dbReference>
<dbReference type="SUPFAM" id="SSF53383">
    <property type="entry name" value="PLP-dependent transferases"/>
    <property type="match status" value="1"/>
</dbReference>
<evidence type="ECO:0000256" key="1">
    <source>
        <dbReference type="ARBA" id="ARBA00005384"/>
    </source>
</evidence>
<feature type="domain" description="HTH gntR-type" evidence="7">
    <location>
        <begin position="48"/>
        <end position="116"/>
    </location>
</feature>
<keyword evidence="2" id="KW-0663">Pyridoxal phosphate</keyword>
<evidence type="ECO:0000256" key="4">
    <source>
        <dbReference type="ARBA" id="ARBA00023125"/>
    </source>
</evidence>
<keyword evidence="8" id="KW-0808">Transferase</keyword>
<evidence type="ECO:0000313" key="8">
    <source>
        <dbReference type="EMBL" id="RDV04669.1"/>
    </source>
</evidence>
<keyword evidence="8" id="KW-0032">Aminotransferase</keyword>
<reference evidence="9" key="1">
    <citation type="submission" date="2018-08" db="EMBL/GenBank/DDBJ databases">
        <authorList>
            <person name="Kim S.-J."/>
            <person name="Jung G.-Y."/>
        </authorList>
    </citation>
    <scope>NUCLEOTIDE SEQUENCE [LARGE SCALE GENOMIC DNA]</scope>
    <source>
        <strain evidence="9">GY_H</strain>
    </source>
</reference>
<evidence type="ECO:0000256" key="2">
    <source>
        <dbReference type="ARBA" id="ARBA00022898"/>
    </source>
</evidence>
<protein>
    <submittedName>
        <fullName evidence="8">PLP-dependent aminotransferase family protein</fullName>
    </submittedName>
</protein>
<name>A0A371BAN1_9BRAD</name>
<dbReference type="InterPro" id="IPR000524">
    <property type="entry name" value="Tscrpt_reg_HTH_GntR"/>
</dbReference>
<dbReference type="InterPro" id="IPR051446">
    <property type="entry name" value="HTH_trans_reg/aminotransferase"/>
</dbReference>